<dbReference type="Gene3D" id="2.130.10.10">
    <property type="entry name" value="YVTN repeat-like/Quinoprotein amine dehydrogenase"/>
    <property type="match status" value="2"/>
</dbReference>
<dbReference type="SMART" id="SM00387">
    <property type="entry name" value="HATPase_c"/>
    <property type="match status" value="1"/>
</dbReference>
<evidence type="ECO:0000256" key="9">
    <source>
        <dbReference type="ARBA" id="ARBA00023015"/>
    </source>
</evidence>
<keyword evidence="4" id="KW-0808">Transferase</keyword>
<evidence type="ECO:0000313" key="17">
    <source>
        <dbReference type="Proteomes" id="UP000619078"/>
    </source>
</evidence>
<feature type="domain" description="HTH araC/xylS-type" evidence="13">
    <location>
        <begin position="1268"/>
        <end position="1367"/>
    </location>
</feature>
<dbReference type="CDD" id="cd00082">
    <property type="entry name" value="HisKA"/>
    <property type="match status" value="1"/>
</dbReference>
<dbReference type="EC" id="2.7.13.3" evidence="2"/>
<dbReference type="FunFam" id="3.30.565.10:FF:000037">
    <property type="entry name" value="Hybrid sensor histidine kinase/response regulator"/>
    <property type="match status" value="1"/>
</dbReference>
<keyword evidence="17" id="KW-1185">Reference proteome</keyword>
<feature type="domain" description="Histidine kinase" evidence="14">
    <location>
        <begin position="868"/>
        <end position="1090"/>
    </location>
</feature>
<dbReference type="InterPro" id="IPR004358">
    <property type="entry name" value="Sig_transdc_His_kin-like_C"/>
</dbReference>
<dbReference type="InterPro" id="IPR001789">
    <property type="entry name" value="Sig_transdc_resp-reg_receiver"/>
</dbReference>
<dbReference type="Pfam" id="PF07495">
    <property type="entry name" value="Y_Y_Y"/>
    <property type="match status" value="1"/>
</dbReference>
<dbReference type="InterPro" id="IPR013783">
    <property type="entry name" value="Ig-like_fold"/>
</dbReference>
<dbReference type="Gene3D" id="2.60.40.10">
    <property type="entry name" value="Immunoglobulins"/>
    <property type="match status" value="1"/>
</dbReference>
<feature type="modified residue" description="4-aspartylphosphate" evidence="12">
    <location>
        <position position="1169"/>
    </location>
</feature>
<keyword evidence="6" id="KW-0418">Kinase</keyword>
<dbReference type="SUPFAM" id="SSF52172">
    <property type="entry name" value="CheY-like"/>
    <property type="match status" value="1"/>
</dbReference>
<dbReference type="FunFam" id="1.10.287.130:FF:000045">
    <property type="entry name" value="Two-component system sensor histidine kinase/response regulator"/>
    <property type="match status" value="1"/>
</dbReference>
<dbReference type="SMART" id="SM00448">
    <property type="entry name" value="REC"/>
    <property type="match status" value="1"/>
</dbReference>
<keyword evidence="8" id="KW-0902">Two-component regulatory system</keyword>
<dbReference type="InterPro" id="IPR011123">
    <property type="entry name" value="Y_Y_Y"/>
</dbReference>
<evidence type="ECO:0000259" key="13">
    <source>
        <dbReference type="PROSITE" id="PS01124"/>
    </source>
</evidence>
<evidence type="ECO:0000256" key="1">
    <source>
        <dbReference type="ARBA" id="ARBA00000085"/>
    </source>
</evidence>
<dbReference type="RefSeq" id="WP_191165908.1">
    <property type="nucleotide sequence ID" value="NZ_JACWMX010000011.1"/>
</dbReference>
<dbReference type="Gene3D" id="1.10.287.130">
    <property type="match status" value="1"/>
</dbReference>
<evidence type="ECO:0000313" key="16">
    <source>
        <dbReference type="EMBL" id="MBD1395354.1"/>
    </source>
</evidence>
<dbReference type="SUPFAM" id="SSF46689">
    <property type="entry name" value="Homeodomain-like"/>
    <property type="match status" value="1"/>
</dbReference>
<dbReference type="PROSITE" id="PS50110">
    <property type="entry name" value="RESPONSE_REGULATORY"/>
    <property type="match status" value="1"/>
</dbReference>
<dbReference type="InterPro" id="IPR003594">
    <property type="entry name" value="HATPase_dom"/>
</dbReference>
<dbReference type="InterPro" id="IPR009057">
    <property type="entry name" value="Homeodomain-like_sf"/>
</dbReference>
<dbReference type="Gene3D" id="3.40.50.2300">
    <property type="match status" value="1"/>
</dbReference>
<evidence type="ECO:0000256" key="12">
    <source>
        <dbReference type="PROSITE-ProRule" id="PRU00169"/>
    </source>
</evidence>
<evidence type="ECO:0000256" key="5">
    <source>
        <dbReference type="ARBA" id="ARBA00022741"/>
    </source>
</evidence>
<dbReference type="PANTHER" id="PTHR43547:SF2">
    <property type="entry name" value="HYBRID SIGNAL TRANSDUCTION HISTIDINE KINASE C"/>
    <property type="match status" value="1"/>
</dbReference>
<dbReference type="Pfam" id="PF12833">
    <property type="entry name" value="HTH_18"/>
    <property type="match status" value="1"/>
</dbReference>
<evidence type="ECO:0000259" key="14">
    <source>
        <dbReference type="PROSITE" id="PS50109"/>
    </source>
</evidence>
<dbReference type="PROSITE" id="PS00041">
    <property type="entry name" value="HTH_ARAC_FAMILY_1"/>
    <property type="match status" value="1"/>
</dbReference>
<sequence>MKRVIVIFLIALLGIVIPGFAVAQHNQYQFSRLTVNSGLSNSRVTSMVNDSKGFIWFGTAAGLNRFDGLKFKTYRHLNNDTTTLSDDNILNVIEAADKKLWIKTRSTYNIYDPYHEYFIRDVKKYIGKSAPQMSFIVNVFKSSNNKLILVDADDRIFLYDPITKKASLVCQKSNPSLGIINSVITAVSMDQYGDYWLMHYNGVLEKFDVKLNKVTYRMALSSGKLKKDGYYSFYKDADKNLWIYSPGACNGIFCFDPLKLALNHFDTQSANGRLNSNIVNSVSQDKDGIIWIATDHGGLNLLNKCDFSVRFLTNRENDDKSLGQNSIVSVFRDNLGIMWAGTFKKGLSFYHKNIIRFPLVQHHLSDPASLPFSDVNRFAEDAKGNLWIGSNGGGLIYFNRTTGKYTQFKHDAANPNSLSNNVIVSLCIDHKQRLWIGSFFGGLDCFDGTTFKHYRHDDANPSSISDDRVWEIFEDSSFNLWVGTLFNGLNRFDEKRKTFYHYKTGSGNAIHSNYITSILEDKQQNLWLGTSQGIDRMDKKTGYIKHFAHDSRTATSLINNEVRSLYHDSRGWIWAPTREGLSLLNPVTGIFKNFCKDDGLPDNNVLDIVEDSQHNMWLSTTNGLSNIKIGQSGNQSTFSFTNFDESDGLQGMEFNESAFYSTKKGELIFGGANGFNIFYPQKILSSANQPLLAFTELQVGNQEVTPSKKIDGRNILTKSIAETREVRLNYDENVFSIDFTAIAFFNPDKVKIKYKLEGFDKNWITVDNKNRRATYTNIAPGNYTFKLATVNNADTAGKQLNLAIVVSPPFYQTTLAYFTYIMLFVAAIFWMRHKGIKKIHAEFTLQREREQAQRLHELDLMKIKFFTNVSHEFRTPLSLILAPVNRLLSETGNIQHIQQLQLVNRNARRLLNMVNQLLDFRKMEEQELKIQLETGDIVAFIKDTTGSFNDVAEKKAIDFTFDSDHASFITEFDHDKLERILFNLISNAFKFTADNGNVTVLLSFNKLNASQQFEMEIRVIDIGIGIPQDKTQKIFERFFQDDVPGSMVNQGSGIGLAITKEFVNLHDGEITVESVVGEGSCFIVKIPLVQKQGADVVVGIVAPQPVAILSKGGTTVKKKPVLLVVEDHDDFRLYLKDSLTDFFNVIDAKNGKEGWQKALALHPDLIISDISMPEMNGIDLCKKLKNDNRTHHIPVVLLTALTGEEYQLNGLETGANDYLTKPFNFEILLSKLKNILSQQELMQSTYKKQVELNPSEVISESPDDLFIQKALQVIEQNISNVEFSVEELSSETCMSRVTLYKKTLALTGKSPVELIRTVRLKRAAQLLSNDHLTVSQVCYRVGFRSHKYFAKSFKAEFGVLPSGYRDSMLANADEILEHC</sequence>
<keyword evidence="5" id="KW-0547">Nucleotide-binding</keyword>
<dbReference type="Pfam" id="PF02518">
    <property type="entry name" value="HATPase_c"/>
    <property type="match status" value="1"/>
</dbReference>
<dbReference type="EMBL" id="JACWMX010000011">
    <property type="protein sequence ID" value="MBD1395354.1"/>
    <property type="molecule type" value="Genomic_DNA"/>
</dbReference>
<dbReference type="SUPFAM" id="SSF47384">
    <property type="entry name" value="Homodimeric domain of signal transducing histidine kinase"/>
    <property type="match status" value="1"/>
</dbReference>
<keyword evidence="9" id="KW-0805">Transcription regulation</keyword>
<dbReference type="InterPro" id="IPR003661">
    <property type="entry name" value="HisK_dim/P_dom"/>
</dbReference>
<reference evidence="16" key="1">
    <citation type="submission" date="2020-09" db="EMBL/GenBank/DDBJ databases">
        <title>Novel species of Mucilaginibacter isolated from a glacier on the Tibetan Plateau.</title>
        <authorList>
            <person name="Liu Q."/>
            <person name="Xin Y.-H."/>
        </authorList>
    </citation>
    <scope>NUCLEOTIDE SEQUENCE</scope>
    <source>
        <strain evidence="16">ZB1P21</strain>
    </source>
</reference>
<dbReference type="InterPro" id="IPR036890">
    <property type="entry name" value="HATPase_C_sf"/>
</dbReference>
<dbReference type="GO" id="GO:0043565">
    <property type="term" value="F:sequence-specific DNA binding"/>
    <property type="evidence" value="ECO:0007669"/>
    <property type="project" value="InterPro"/>
</dbReference>
<dbReference type="PROSITE" id="PS01124">
    <property type="entry name" value="HTH_ARAC_FAMILY_2"/>
    <property type="match status" value="1"/>
</dbReference>
<organism evidence="16 17">
    <name type="scientific">Mucilaginibacter glaciei</name>
    <dbReference type="NCBI Taxonomy" id="2772109"/>
    <lineage>
        <taxon>Bacteria</taxon>
        <taxon>Pseudomonadati</taxon>
        <taxon>Bacteroidota</taxon>
        <taxon>Sphingobacteriia</taxon>
        <taxon>Sphingobacteriales</taxon>
        <taxon>Sphingobacteriaceae</taxon>
        <taxon>Mucilaginibacter</taxon>
    </lineage>
</organism>
<dbReference type="Proteomes" id="UP000619078">
    <property type="component" value="Unassembled WGS sequence"/>
</dbReference>
<evidence type="ECO:0000256" key="4">
    <source>
        <dbReference type="ARBA" id="ARBA00022679"/>
    </source>
</evidence>
<comment type="caution">
    <text evidence="16">The sequence shown here is derived from an EMBL/GenBank/DDBJ whole genome shotgun (WGS) entry which is preliminary data.</text>
</comment>
<proteinExistence type="predicted"/>
<dbReference type="SUPFAM" id="SSF55874">
    <property type="entry name" value="ATPase domain of HSP90 chaperone/DNA topoisomerase II/histidine kinase"/>
    <property type="match status" value="1"/>
</dbReference>
<dbReference type="SMART" id="SM00388">
    <property type="entry name" value="HisKA"/>
    <property type="match status" value="1"/>
</dbReference>
<evidence type="ECO:0000256" key="11">
    <source>
        <dbReference type="ARBA" id="ARBA00023163"/>
    </source>
</evidence>
<name>A0A926NNI3_9SPHI</name>
<keyword evidence="11" id="KW-0804">Transcription</keyword>
<evidence type="ECO:0000256" key="8">
    <source>
        <dbReference type="ARBA" id="ARBA00023012"/>
    </source>
</evidence>
<dbReference type="PROSITE" id="PS50109">
    <property type="entry name" value="HIS_KIN"/>
    <property type="match status" value="1"/>
</dbReference>
<dbReference type="Pfam" id="PF00512">
    <property type="entry name" value="HisKA"/>
    <property type="match status" value="1"/>
</dbReference>
<dbReference type="Pfam" id="PF00072">
    <property type="entry name" value="Response_reg"/>
    <property type="match status" value="1"/>
</dbReference>
<evidence type="ECO:0000256" key="6">
    <source>
        <dbReference type="ARBA" id="ARBA00022777"/>
    </source>
</evidence>
<evidence type="ECO:0000256" key="10">
    <source>
        <dbReference type="ARBA" id="ARBA00023125"/>
    </source>
</evidence>
<dbReference type="CDD" id="cd17574">
    <property type="entry name" value="REC_OmpR"/>
    <property type="match status" value="1"/>
</dbReference>
<dbReference type="GO" id="GO:0000155">
    <property type="term" value="F:phosphorelay sensor kinase activity"/>
    <property type="evidence" value="ECO:0007669"/>
    <property type="project" value="InterPro"/>
</dbReference>
<dbReference type="InterPro" id="IPR018060">
    <property type="entry name" value="HTH_AraC"/>
</dbReference>
<dbReference type="InterPro" id="IPR036097">
    <property type="entry name" value="HisK_dim/P_sf"/>
</dbReference>
<dbReference type="GO" id="GO:0003700">
    <property type="term" value="F:DNA-binding transcription factor activity"/>
    <property type="evidence" value="ECO:0007669"/>
    <property type="project" value="InterPro"/>
</dbReference>
<comment type="catalytic activity">
    <reaction evidence="1">
        <text>ATP + protein L-histidine = ADP + protein N-phospho-L-histidine.</text>
        <dbReference type="EC" id="2.7.13.3"/>
    </reaction>
</comment>
<evidence type="ECO:0000256" key="3">
    <source>
        <dbReference type="ARBA" id="ARBA00022553"/>
    </source>
</evidence>
<dbReference type="InterPro" id="IPR015943">
    <property type="entry name" value="WD40/YVTN_repeat-like_dom_sf"/>
</dbReference>
<evidence type="ECO:0000256" key="2">
    <source>
        <dbReference type="ARBA" id="ARBA00012438"/>
    </source>
</evidence>
<dbReference type="Gene3D" id="1.10.10.60">
    <property type="entry name" value="Homeodomain-like"/>
    <property type="match status" value="1"/>
</dbReference>
<accession>A0A926NNI3</accession>
<dbReference type="PANTHER" id="PTHR43547">
    <property type="entry name" value="TWO-COMPONENT HISTIDINE KINASE"/>
    <property type="match status" value="1"/>
</dbReference>
<dbReference type="InterPro" id="IPR018062">
    <property type="entry name" value="HTH_AraC-typ_CS"/>
</dbReference>
<feature type="domain" description="Response regulatory" evidence="15">
    <location>
        <begin position="1121"/>
        <end position="1236"/>
    </location>
</feature>
<keyword evidence="10" id="KW-0238">DNA-binding</keyword>
<dbReference type="PRINTS" id="PR00344">
    <property type="entry name" value="BCTRLSENSOR"/>
</dbReference>
<dbReference type="Gene3D" id="3.30.565.10">
    <property type="entry name" value="Histidine kinase-like ATPase, C-terminal domain"/>
    <property type="match status" value="1"/>
</dbReference>
<dbReference type="InterPro" id="IPR011110">
    <property type="entry name" value="Reg_prop"/>
</dbReference>
<dbReference type="SUPFAM" id="SSF63829">
    <property type="entry name" value="Calcium-dependent phosphotriesterase"/>
    <property type="match status" value="3"/>
</dbReference>
<keyword evidence="7" id="KW-0067">ATP-binding</keyword>
<evidence type="ECO:0000256" key="7">
    <source>
        <dbReference type="ARBA" id="ARBA00022840"/>
    </source>
</evidence>
<keyword evidence="3 12" id="KW-0597">Phosphoprotein</keyword>
<dbReference type="SMART" id="SM00342">
    <property type="entry name" value="HTH_ARAC"/>
    <property type="match status" value="1"/>
</dbReference>
<dbReference type="GO" id="GO:0005524">
    <property type="term" value="F:ATP binding"/>
    <property type="evidence" value="ECO:0007669"/>
    <property type="project" value="UniProtKB-KW"/>
</dbReference>
<dbReference type="InterPro" id="IPR011006">
    <property type="entry name" value="CheY-like_superfamily"/>
</dbReference>
<dbReference type="Pfam" id="PF07494">
    <property type="entry name" value="Reg_prop"/>
    <property type="match status" value="6"/>
</dbReference>
<dbReference type="InterPro" id="IPR005467">
    <property type="entry name" value="His_kinase_dom"/>
</dbReference>
<evidence type="ECO:0000259" key="15">
    <source>
        <dbReference type="PROSITE" id="PS50110"/>
    </source>
</evidence>
<gene>
    <name evidence="16" type="ORF">IDJ76_19785</name>
</gene>
<protein>
    <recommendedName>
        <fullName evidence="2">histidine kinase</fullName>
        <ecNumber evidence="2">2.7.13.3</ecNumber>
    </recommendedName>
</protein>